<name>A0A1R3RAF1_ASPC5</name>
<evidence type="ECO:0000313" key="1">
    <source>
        <dbReference type="EMBL" id="OOF91464.1"/>
    </source>
</evidence>
<reference evidence="2" key="1">
    <citation type="journal article" date="2017" name="Genome Biol.">
        <title>Comparative genomics reveals high biological diversity and specific adaptations in the industrially and medically important fungal genus Aspergillus.</title>
        <authorList>
            <person name="de Vries R.P."/>
            <person name="Riley R."/>
            <person name="Wiebenga A."/>
            <person name="Aguilar-Osorio G."/>
            <person name="Amillis S."/>
            <person name="Uchima C.A."/>
            <person name="Anderluh G."/>
            <person name="Asadollahi M."/>
            <person name="Askin M."/>
            <person name="Barry K."/>
            <person name="Battaglia E."/>
            <person name="Bayram O."/>
            <person name="Benocci T."/>
            <person name="Braus-Stromeyer S.A."/>
            <person name="Caldana C."/>
            <person name="Canovas D."/>
            <person name="Cerqueira G.C."/>
            <person name="Chen F."/>
            <person name="Chen W."/>
            <person name="Choi C."/>
            <person name="Clum A."/>
            <person name="Dos Santos R.A."/>
            <person name="Damasio A.R."/>
            <person name="Diallinas G."/>
            <person name="Emri T."/>
            <person name="Fekete E."/>
            <person name="Flipphi M."/>
            <person name="Freyberg S."/>
            <person name="Gallo A."/>
            <person name="Gournas C."/>
            <person name="Habgood R."/>
            <person name="Hainaut M."/>
            <person name="Harispe M.L."/>
            <person name="Henrissat B."/>
            <person name="Hilden K.S."/>
            <person name="Hope R."/>
            <person name="Hossain A."/>
            <person name="Karabika E."/>
            <person name="Karaffa L."/>
            <person name="Karanyi Z."/>
            <person name="Krasevec N."/>
            <person name="Kuo A."/>
            <person name="Kusch H."/>
            <person name="LaButti K."/>
            <person name="Lagendijk E.L."/>
            <person name="Lapidus A."/>
            <person name="Levasseur A."/>
            <person name="Lindquist E."/>
            <person name="Lipzen A."/>
            <person name="Logrieco A.F."/>
            <person name="MacCabe A."/>
            <person name="Maekelae M.R."/>
            <person name="Malavazi I."/>
            <person name="Melin P."/>
            <person name="Meyer V."/>
            <person name="Mielnichuk N."/>
            <person name="Miskei M."/>
            <person name="Molnar A.P."/>
            <person name="Mule G."/>
            <person name="Ngan C.Y."/>
            <person name="Orejas M."/>
            <person name="Orosz E."/>
            <person name="Ouedraogo J.P."/>
            <person name="Overkamp K.M."/>
            <person name="Park H.-S."/>
            <person name="Perrone G."/>
            <person name="Piumi F."/>
            <person name="Punt P.J."/>
            <person name="Ram A.F."/>
            <person name="Ramon A."/>
            <person name="Rauscher S."/>
            <person name="Record E."/>
            <person name="Riano-Pachon D.M."/>
            <person name="Robert V."/>
            <person name="Roehrig J."/>
            <person name="Ruller R."/>
            <person name="Salamov A."/>
            <person name="Salih N.S."/>
            <person name="Samson R.A."/>
            <person name="Sandor E."/>
            <person name="Sanguinetti M."/>
            <person name="Schuetze T."/>
            <person name="Sepcic K."/>
            <person name="Shelest E."/>
            <person name="Sherlock G."/>
            <person name="Sophianopoulou V."/>
            <person name="Squina F.M."/>
            <person name="Sun H."/>
            <person name="Susca A."/>
            <person name="Todd R.B."/>
            <person name="Tsang A."/>
            <person name="Unkles S.E."/>
            <person name="van de Wiele N."/>
            <person name="van Rossen-Uffink D."/>
            <person name="Oliveira J.V."/>
            <person name="Vesth T.C."/>
            <person name="Visser J."/>
            <person name="Yu J.-H."/>
            <person name="Zhou M."/>
            <person name="Andersen M.R."/>
            <person name="Archer D.B."/>
            <person name="Baker S.E."/>
            <person name="Benoit I."/>
            <person name="Brakhage A.A."/>
            <person name="Braus G.H."/>
            <person name="Fischer R."/>
            <person name="Frisvad J.C."/>
            <person name="Goldman G.H."/>
            <person name="Houbraken J."/>
            <person name="Oakley B."/>
            <person name="Pocsi I."/>
            <person name="Scazzocchio C."/>
            <person name="Seiboth B."/>
            <person name="vanKuyk P.A."/>
            <person name="Wortman J."/>
            <person name="Dyer P.S."/>
            <person name="Grigoriev I.V."/>
        </authorList>
    </citation>
    <scope>NUCLEOTIDE SEQUENCE [LARGE SCALE GENOMIC DNA]</scope>
    <source>
        <strain evidence="2">ITEM 5010</strain>
    </source>
</reference>
<dbReference type="EMBL" id="KV907511">
    <property type="protein sequence ID" value="OOF91464.1"/>
    <property type="molecule type" value="Genomic_DNA"/>
</dbReference>
<evidence type="ECO:0000313" key="2">
    <source>
        <dbReference type="Proteomes" id="UP000188318"/>
    </source>
</evidence>
<accession>A0A1R3RAF1</accession>
<gene>
    <name evidence="1" type="ORF">ASPCADRAFT_409469</name>
</gene>
<sequence length="326" mass="37770">MPPKGESSNNPPKGQEALLEERQNSCRPENYPGIEYTYNCVVNLHKSDANLAGCLGLRSATEVYAFYHDDPFTKPLFDRWLKYRNYLREKLNLTAAPSIDGIDLFRRYQDPEIQPLLHRKYPPRLKKHSVERTNIVSLGTLWYIHQLVKGKPELFPRSIVERASDGRDSVTYLNPYDLLHGWKLLARRMYHHTSRKVPPKGYIKPTWCNCKLHKGKQARREPVVKSPERVVSGVEYVSDETEDVDDVGKDPNYETESVLYSTEDVYETDDEGIKPLTEPSAEDDIWSEKTDEEVFGQVKEEPGLWDEQYNKELFDITSEEEGSVNQ</sequence>
<keyword evidence="2" id="KW-1185">Reference proteome</keyword>
<protein>
    <submittedName>
        <fullName evidence="1">Uncharacterized protein</fullName>
    </submittedName>
</protein>
<proteinExistence type="predicted"/>
<dbReference type="VEuPathDB" id="FungiDB:ASPCADRAFT_409469"/>
<dbReference type="Proteomes" id="UP000188318">
    <property type="component" value="Unassembled WGS sequence"/>
</dbReference>
<organism evidence="1 2">
    <name type="scientific">Aspergillus carbonarius (strain ITEM 5010)</name>
    <dbReference type="NCBI Taxonomy" id="602072"/>
    <lineage>
        <taxon>Eukaryota</taxon>
        <taxon>Fungi</taxon>
        <taxon>Dikarya</taxon>
        <taxon>Ascomycota</taxon>
        <taxon>Pezizomycotina</taxon>
        <taxon>Eurotiomycetes</taxon>
        <taxon>Eurotiomycetidae</taxon>
        <taxon>Eurotiales</taxon>
        <taxon>Aspergillaceae</taxon>
        <taxon>Aspergillus</taxon>
        <taxon>Aspergillus subgen. Circumdati</taxon>
    </lineage>
</organism>
<dbReference type="AlphaFoldDB" id="A0A1R3RAF1"/>
<dbReference type="OrthoDB" id="4510967at2759"/>